<reference evidence="2" key="2">
    <citation type="submission" date="2020-09" db="EMBL/GenBank/DDBJ databases">
        <authorList>
            <person name="Sun Q."/>
            <person name="Kim S."/>
        </authorList>
    </citation>
    <scope>NUCLEOTIDE SEQUENCE</scope>
    <source>
        <strain evidence="2">KCTC 12113</strain>
    </source>
</reference>
<dbReference type="PANTHER" id="PTHR12526:SF638">
    <property type="entry name" value="SPORE COAT PROTEIN SA"/>
    <property type="match status" value="1"/>
</dbReference>
<dbReference type="GO" id="GO:0016757">
    <property type="term" value="F:glycosyltransferase activity"/>
    <property type="evidence" value="ECO:0007669"/>
    <property type="project" value="InterPro"/>
</dbReference>
<evidence type="ECO:0000259" key="1">
    <source>
        <dbReference type="Pfam" id="PF00534"/>
    </source>
</evidence>
<name>A0A918ILM9_9FLAO</name>
<keyword evidence="2" id="KW-0808">Transferase</keyword>
<reference evidence="2" key="1">
    <citation type="journal article" date="2014" name="Int. J. Syst. Evol. Microbiol.">
        <title>Complete genome sequence of Corynebacterium casei LMG S-19264T (=DSM 44701T), isolated from a smear-ripened cheese.</title>
        <authorList>
            <consortium name="US DOE Joint Genome Institute (JGI-PGF)"/>
            <person name="Walter F."/>
            <person name="Albersmeier A."/>
            <person name="Kalinowski J."/>
            <person name="Ruckert C."/>
        </authorList>
    </citation>
    <scope>NUCLEOTIDE SEQUENCE</scope>
    <source>
        <strain evidence="2">KCTC 12113</strain>
    </source>
</reference>
<dbReference type="Gene3D" id="3.40.50.2000">
    <property type="entry name" value="Glycogen Phosphorylase B"/>
    <property type="match status" value="2"/>
</dbReference>
<proteinExistence type="predicted"/>
<accession>A0A918ILM9</accession>
<evidence type="ECO:0000313" key="3">
    <source>
        <dbReference type="Proteomes" id="UP000634668"/>
    </source>
</evidence>
<dbReference type="InterPro" id="IPR001296">
    <property type="entry name" value="Glyco_trans_1"/>
</dbReference>
<dbReference type="Pfam" id="PF00534">
    <property type="entry name" value="Glycos_transf_1"/>
    <property type="match status" value="1"/>
</dbReference>
<evidence type="ECO:0000313" key="2">
    <source>
        <dbReference type="EMBL" id="GGW22061.1"/>
    </source>
</evidence>
<dbReference type="Proteomes" id="UP000634668">
    <property type="component" value="Unassembled WGS sequence"/>
</dbReference>
<protein>
    <submittedName>
        <fullName evidence="2">Glycosyl transferase</fullName>
    </submittedName>
</protein>
<dbReference type="SUPFAM" id="SSF53756">
    <property type="entry name" value="UDP-Glycosyltransferase/glycogen phosphorylase"/>
    <property type="match status" value="1"/>
</dbReference>
<dbReference type="EMBL" id="BMWP01000001">
    <property type="protein sequence ID" value="GGW22061.1"/>
    <property type="molecule type" value="Genomic_DNA"/>
</dbReference>
<dbReference type="RefSeq" id="WP_026815135.1">
    <property type="nucleotide sequence ID" value="NZ_BMWP01000001.1"/>
</dbReference>
<organism evidence="2 3">
    <name type="scientific">Arenibacter certesii</name>
    <dbReference type="NCBI Taxonomy" id="228955"/>
    <lineage>
        <taxon>Bacteria</taxon>
        <taxon>Pseudomonadati</taxon>
        <taxon>Bacteroidota</taxon>
        <taxon>Flavobacteriia</taxon>
        <taxon>Flavobacteriales</taxon>
        <taxon>Flavobacteriaceae</taxon>
        <taxon>Arenibacter</taxon>
    </lineage>
</organism>
<feature type="domain" description="Glycosyl transferase family 1" evidence="1">
    <location>
        <begin position="182"/>
        <end position="339"/>
    </location>
</feature>
<keyword evidence="3" id="KW-1185">Reference proteome</keyword>
<gene>
    <name evidence="2" type="primary">rfaG</name>
    <name evidence="2" type="ORF">GCM10007383_01370</name>
</gene>
<dbReference type="PANTHER" id="PTHR12526">
    <property type="entry name" value="GLYCOSYLTRANSFERASE"/>
    <property type="match status" value="1"/>
</dbReference>
<sequence length="366" mass="41534">MNKSRIIFFVTGLDSGGIENYLLRFLIFAKNNIKATIYTKSGLLGDLEQEYLNAGAELKPFKLGLYSVKDHLKLYMELKKGKFDALVDFTGNFAALPLLLAKTVGIPNRVVFYRGSTNHFKEDYLRVTYNNILNKIIPLVSTSILSNSKAALDFFFKGIWENDDRFKVIYNGIDANAFLSTKDNLRKELDIPSGAFVVGHVGRYNEAKNHLTMIQVAIELCKKYADVYFVFCGSKVVESLEKKVNQEGLSLQIKLLGYRKDIIKVLNTMDCFYFPSLTEGQPNALIEAMLVGLPFVASNINPIKETVPKIFHSQLLNPGDKNMAIEKIIKIKNNKLFAEELNLSKWSKSNFDSEKLFNEFNKVLMK</sequence>
<dbReference type="AlphaFoldDB" id="A0A918ILM9"/>
<comment type="caution">
    <text evidence="2">The sequence shown here is derived from an EMBL/GenBank/DDBJ whole genome shotgun (WGS) entry which is preliminary data.</text>
</comment>